<evidence type="ECO:0000259" key="1">
    <source>
        <dbReference type="Pfam" id="PF10074"/>
    </source>
</evidence>
<keyword evidence="3" id="KW-1185">Reference proteome</keyword>
<proteinExistence type="predicted"/>
<sequence>MAAEWLAYREWHLVLAIGGRRYRLWIADCLHNEALAYVVPADDHIAERQAATEALHGWIMACSASVPPGQPGPTERWRLVQWLRLLDALDENIAPRDLAATLILPDAGSYSAAEWDASSERRRLARWQHSAIAMRDGGYLALLAGG</sequence>
<dbReference type="EMBL" id="PHFW01000003">
    <property type="protein sequence ID" value="PQM27162.1"/>
    <property type="molecule type" value="Genomic_DNA"/>
</dbReference>
<dbReference type="InterPro" id="IPR018754">
    <property type="entry name" value="RovC-like_DNA-bd"/>
</dbReference>
<dbReference type="Proteomes" id="UP000238954">
    <property type="component" value="Chromosome"/>
</dbReference>
<dbReference type="OrthoDB" id="7772848at2"/>
<feature type="domain" description="T6SS Transcription factor RovC-like DNA binding" evidence="1">
    <location>
        <begin position="38"/>
        <end position="143"/>
    </location>
</feature>
<comment type="caution">
    <text evidence="2">The sequence shown here is derived from an EMBL/GenBank/DDBJ whole genome shotgun (WGS) entry which is preliminary data.</text>
</comment>
<accession>A0A2S8B430</accession>
<organism evidence="2 3">
    <name type="scientific">Sphingopyxis lindanitolerans</name>
    <dbReference type="NCBI Taxonomy" id="2054227"/>
    <lineage>
        <taxon>Bacteria</taxon>
        <taxon>Pseudomonadati</taxon>
        <taxon>Pseudomonadota</taxon>
        <taxon>Alphaproteobacteria</taxon>
        <taxon>Sphingomonadales</taxon>
        <taxon>Sphingomonadaceae</taxon>
        <taxon>Sphingopyxis</taxon>
    </lineage>
</organism>
<protein>
    <recommendedName>
        <fullName evidence="1">T6SS Transcription factor RovC-like DNA binding domain-containing protein</fullName>
    </recommendedName>
</protein>
<evidence type="ECO:0000313" key="2">
    <source>
        <dbReference type="EMBL" id="PQM27162.1"/>
    </source>
</evidence>
<reference evidence="3" key="1">
    <citation type="submission" date="2017-11" db="EMBL/GenBank/DDBJ databases">
        <title>The complete genome sequence of Sphingopyxis pomeranensis sp. nov. strain WS5A3p.</title>
        <authorList>
            <person name="Kaminski M.A."/>
        </authorList>
    </citation>
    <scope>NUCLEOTIDE SEQUENCE [LARGE SCALE GENOMIC DNA]</scope>
    <source>
        <strain evidence="3">WS5A3p</strain>
    </source>
</reference>
<gene>
    <name evidence="2" type="ORF">CVO77_12380</name>
</gene>
<name>A0A2S8B430_9SPHN</name>
<dbReference type="AlphaFoldDB" id="A0A2S8B430"/>
<evidence type="ECO:0000313" key="3">
    <source>
        <dbReference type="Proteomes" id="UP000238954"/>
    </source>
</evidence>
<dbReference type="Pfam" id="PF10074">
    <property type="entry name" value="RovC_DNA-bd"/>
    <property type="match status" value="1"/>
</dbReference>